<proteinExistence type="predicted"/>
<reference evidence="1" key="1">
    <citation type="submission" date="2022-06" db="EMBL/GenBank/DDBJ databases">
        <title>Phylogenomic reconstructions and comparative analyses of Kickxellomycotina fungi.</title>
        <authorList>
            <person name="Reynolds N.K."/>
            <person name="Stajich J.E."/>
            <person name="Barry K."/>
            <person name="Grigoriev I.V."/>
            <person name="Crous P."/>
            <person name="Smith M.E."/>
        </authorList>
    </citation>
    <scope>NUCLEOTIDE SEQUENCE</scope>
    <source>
        <strain evidence="1">RSA 2271</strain>
    </source>
</reference>
<protein>
    <submittedName>
        <fullName evidence="1">Glycosylphosphatidylinositol anchor biosynthesis</fullName>
        <ecNumber evidence="1">3.4.11.19</ecNumber>
    </submittedName>
</protein>
<gene>
    <name evidence="1" type="primary">GPI2</name>
    <name evidence="1" type="ORF">EV182_000654</name>
</gene>
<dbReference type="EMBL" id="JAMZIH010000043">
    <property type="protein sequence ID" value="KAJ1680114.1"/>
    <property type="molecule type" value="Genomic_DNA"/>
</dbReference>
<organism evidence="1 2">
    <name type="scientific">Spiromyces aspiralis</name>
    <dbReference type="NCBI Taxonomy" id="68401"/>
    <lineage>
        <taxon>Eukaryota</taxon>
        <taxon>Fungi</taxon>
        <taxon>Fungi incertae sedis</taxon>
        <taxon>Zoopagomycota</taxon>
        <taxon>Kickxellomycotina</taxon>
        <taxon>Kickxellomycetes</taxon>
        <taxon>Kickxellales</taxon>
        <taxon>Kickxellaceae</taxon>
        <taxon>Spiromyces</taxon>
    </lineage>
</organism>
<evidence type="ECO:0000313" key="1">
    <source>
        <dbReference type="EMBL" id="KAJ1680114.1"/>
    </source>
</evidence>
<name>A0ACC1HU71_9FUNG</name>
<evidence type="ECO:0000313" key="2">
    <source>
        <dbReference type="Proteomes" id="UP001145114"/>
    </source>
</evidence>
<dbReference type="Proteomes" id="UP001145114">
    <property type="component" value="Unassembled WGS sequence"/>
</dbReference>
<comment type="caution">
    <text evidence="1">The sequence shown here is derived from an EMBL/GenBank/DDBJ whole genome shotgun (WGS) entry which is preliminary data.</text>
</comment>
<keyword evidence="1" id="KW-0378">Hydrolase</keyword>
<keyword evidence="1" id="KW-0031">Aminopeptidase</keyword>
<accession>A0ACC1HU71</accession>
<sequence length="550" mass="62897">MPKRLVAKDQHPAAQPPPRPVSERHSQGAKGRGLGQRSRRKWRRLLYINQDEYPDSYVDETFLMELQKNVNVQIYDYWEVVMQSTAVSQHTSSIIVFIAVFIYLFRQELDAASLQWWNCLATMLGCVLWDCINVYLQTPERRVFRLRVIKGGVFFVLLLFGLTPVLRTLTLDTSDDTIWALSTLLFLINLAFHDYGSANLTNIGFPGSISLNAAVFAAVLLASRLRHDDAVFAFMVFALVWFGLFPISRRYLKGISAKATVLITAFLATLATCLFYPISKTVMVLQVFGTMFVSFVCPLWLIWVQRYKDVVKEISRINRNELKRTGGFNLDSSWHNQYKDSAYIFIGGLDYELTEGDVICVFSQYGEVVNINLVRDKETGKSKGFAFLQYEDQRSTVLAVDNLNGIKLLGRTLRVDHVLDYRHPDSSRRDGEDTEALTTGPVMNVAPQPIDDELASEGSDSDARLLRDAAINPEDPMAEYYLKKLRKKIQRSQDRERKKRKKHPRSSEARDTNAMGGAAEVERTEQRDTSSRKRRETDQDSDVQLRDARR</sequence>
<keyword evidence="2" id="KW-1185">Reference proteome</keyword>
<keyword evidence="1" id="KW-0645">Protease</keyword>
<dbReference type="EC" id="3.4.11.19" evidence="1"/>